<organism evidence="2 3">
    <name type="scientific">Polyplax serrata</name>
    <name type="common">Common mouse louse</name>
    <dbReference type="NCBI Taxonomy" id="468196"/>
    <lineage>
        <taxon>Eukaryota</taxon>
        <taxon>Metazoa</taxon>
        <taxon>Ecdysozoa</taxon>
        <taxon>Arthropoda</taxon>
        <taxon>Hexapoda</taxon>
        <taxon>Insecta</taxon>
        <taxon>Pterygota</taxon>
        <taxon>Neoptera</taxon>
        <taxon>Paraneoptera</taxon>
        <taxon>Psocodea</taxon>
        <taxon>Troctomorpha</taxon>
        <taxon>Phthiraptera</taxon>
        <taxon>Anoplura</taxon>
        <taxon>Polyplacidae</taxon>
        <taxon>Polyplax</taxon>
    </lineage>
</organism>
<evidence type="ECO:0000256" key="1">
    <source>
        <dbReference type="SAM" id="MobiDB-lite"/>
    </source>
</evidence>
<feature type="compositionally biased region" description="Polar residues" evidence="1">
    <location>
        <begin position="101"/>
        <end position="121"/>
    </location>
</feature>
<comment type="caution">
    <text evidence="2">The sequence shown here is derived from an EMBL/GenBank/DDBJ whole genome shotgun (WGS) entry which is preliminary data.</text>
</comment>
<feature type="region of interest" description="Disordered" evidence="1">
    <location>
        <begin position="159"/>
        <end position="196"/>
    </location>
</feature>
<gene>
    <name evidence="2" type="ORF">RUM44_010477</name>
</gene>
<feature type="region of interest" description="Disordered" evidence="1">
    <location>
        <begin position="82"/>
        <end position="121"/>
    </location>
</feature>
<evidence type="ECO:0000313" key="2">
    <source>
        <dbReference type="EMBL" id="KAK6627995.1"/>
    </source>
</evidence>
<protein>
    <submittedName>
        <fullName evidence="2">Uncharacterized protein</fullName>
    </submittedName>
</protein>
<feature type="compositionally biased region" description="Low complexity" evidence="1">
    <location>
        <begin position="173"/>
        <end position="191"/>
    </location>
</feature>
<evidence type="ECO:0000313" key="3">
    <source>
        <dbReference type="Proteomes" id="UP001359485"/>
    </source>
</evidence>
<reference evidence="2 3" key="1">
    <citation type="submission" date="2023-09" db="EMBL/GenBank/DDBJ databases">
        <title>Genomes of two closely related lineages of the louse Polyplax serrata with different host specificities.</title>
        <authorList>
            <person name="Martinu J."/>
            <person name="Tarabai H."/>
            <person name="Stefka J."/>
            <person name="Hypsa V."/>
        </authorList>
    </citation>
    <scope>NUCLEOTIDE SEQUENCE [LARGE SCALE GENOMIC DNA]</scope>
    <source>
        <strain evidence="2">98ZLc_SE</strain>
    </source>
</reference>
<dbReference type="EMBL" id="JAWJWF010000045">
    <property type="protein sequence ID" value="KAK6627995.1"/>
    <property type="molecule type" value="Genomic_DNA"/>
</dbReference>
<accession>A0ABR1AVP6</accession>
<sequence length="234" mass="25294">MSEKGCKIVSKAEEGGGGKSVVCGGGAGNATGNSNVKTESRKERVVLCETGAKTPVVSALIGDSRPRKISVNLGETPIVSALENPPKTSRFARKSGKFSGDSRTSQSWQSKPGNHVNQSNATYSASTTNCVNRNNFKNANYYEYPQMTRIFPSQKFRSRIQVRRETSEDETGSRCSTPSSTTSTLSNGTTDTDLDERDLMPHCMIVAEGGEGLPLMQVRKPFMLSCYLDGYLAV</sequence>
<dbReference type="Proteomes" id="UP001359485">
    <property type="component" value="Unassembled WGS sequence"/>
</dbReference>
<proteinExistence type="predicted"/>
<keyword evidence="3" id="KW-1185">Reference proteome</keyword>
<name>A0ABR1AVP6_POLSC</name>